<evidence type="ECO:0000313" key="2">
    <source>
        <dbReference type="Proteomes" id="UP000052943"/>
    </source>
</evidence>
<reference evidence="1 2" key="1">
    <citation type="submission" date="2015-11" db="EMBL/GenBank/DDBJ databases">
        <title>Genomes and virulence difference between two physiological races of Phytophthora nicotianae.</title>
        <authorList>
            <person name="Liu H."/>
            <person name="Ma X."/>
            <person name="Yu H."/>
            <person name="Fang D."/>
            <person name="Li Y."/>
            <person name="Wang X."/>
            <person name="Wang W."/>
            <person name="Dong Y."/>
            <person name="Xiao B."/>
        </authorList>
    </citation>
    <scope>NUCLEOTIDE SEQUENCE [LARGE SCALE GENOMIC DNA]</scope>
    <source>
        <strain evidence="2">race 0</strain>
    </source>
</reference>
<organism evidence="1 2">
    <name type="scientific">Phytophthora nicotianae</name>
    <name type="common">Potato buckeye rot agent</name>
    <name type="synonym">Phytophthora parasitica</name>
    <dbReference type="NCBI Taxonomy" id="4792"/>
    <lineage>
        <taxon>Eukaryota</taxon>
        <taxon>Sar</taxon>
        <taxon>Stramenopiles</taxon>
        <taxon>Oomycota</taxon>
        <taxon>Peronosporomycetes</taxon>
        <taxon>Peronosporales</taxon>
        <taxon>Peronosporaceae</taxon>
        <taxon>Phytophthora</taxon>
    </lineage>
</organism>
<dbReference type="EMBL" id="LNFO01003735">
    <property type="protein sequence ID" value="KUF82382.1"/>
    <property type="molecule type" value="Genomic_DNA"/>
</dbReference>
<sequence length="156" mass="18408">MIMQWFQTSPHISEIAYDYFKDHLAFLHASVDHIRAIVDVHISRHERMRSGETVSSETLDQYGSEGFKKERNYNVTLIFNMAMGLVSCMANNIELAQWMKCHCSKCSYYRSPAWMAKRSDEMTRTVLVPKQFYRRGRGKVCASDRLYNKPRKTYLY</sequence>
<name>A0A0W8CEA8_PHYNI</name>
<evidence type="ECO:0000313" key="1">
    <source>
        <dbReference type="EMBL" id="KUF82382.1"/>
    </source>
</evidence>
<dbReference type="AlphaFoldDB" id="A0A0W8CEA8"/>
<accession>A0A0W8CEA8</accession>
<dbReference type="OrthoDB" id="138469at2759"/>
<gene>
    <name evidence="1" type="ORF">AM587_10001416</name>
</gene>
<proteinExistence type="predicted"/>
<protein>
    <submittedName>
        <fullName evidence="1">Uncharacterized protein</fullName>
    </submittedName>
</protein>
<dbReference type="Proteomes" id="UP000052943">
    <property type="component" value="Unassembled WGS sequence"/>
</dbReference>
<comment type="caution">
    <text evidence="1">The sequence shown here is derived from an EMBL/GenBank/DDBJ whole genome shotgun (WGS) entry which is preliminary data.</text>
</comment>